<evidence type="ECO:0000256" key="12">
    <source>
        <dbReference type="ARBA" id="ARBA00023180"/>
    </source>
</evidence>
<evidence type="ECO:0000256" key="1">
    <source>
        <dbReference type="ARBA" id="ARBA00004323"/>
    </source>
</evidence>
<keyword evidence="10" id="KW-0443">Lipid metabolism</keyword>
<evidence type="ECO:0000313" key="15">
    <source>
        <dbReference type="Proteomes" id="UP000694388"/>
    </source>
</evidence>
<accession>A0A8C4WV98</accession>
<dbReference type="AlphaFoldDB" id="A0A8C4WV98"/>
<dbReference type="Pfam" id="PF01762">
    <property type="entry name" value="Galactosyl_T"/>
    <property type="match status" value="1"/>
</dbReference>
<evidence type="ECO:0000256" key="5">
    <source>
        <dbReference type="ARBA" id="ARBA00022679"/>
    </source>
</evidence>
<dbReference type="FunFam" id="3.90.550.50:FF:000001">
    <property type="entry name" value="Hexosyltransferase"/>
    <property type="match status" value="1"/>
</dbReference>
<protein>
    <recommendedName>
        <fullName evidence="13">Hexosyltransferase</fullName>
        <ecNumber evidence="13">2.4.1.-</ecNumber>
    </recommendedName>
</protein>
<evidence type="ECO:0000256" key="3">
    <source>
        <dbReference type="ARBA" id="ARBA00008661"/>
    </source>
</evidence>
<dbReference type="GO" id="GO:0006629">
    <property type="term" value="P:lipid metabolic process"/>
    <property type="evidence" value="ECO:0007669"/>
    <property type="project" value="UniProtKB-KW"/>
</dbReference>
<evidence type="ECO:0000256" key="9">
    <source>
        <dbReference type="ARBA" id="ARBA00023034"/>
    </source>
</evidence>
<keyword evidence="12" id="KW-0325">Glycoprotein</keyword>
<evidence type="ECO:0000256" key="10">
    <source>
        <dbReference type="ARBA" id="ARBA00023098"/>
    </source>
</evidence>
<dbReference type="GeneTree" id="ENSGT00940000161798"/>
<dbReference type="Ensembl" id="ENSEBUT00000013544.1">
    <property type="protein sequence ID" value="ENSEBUP00000012966.1"/>
    <property type="gene ID" value="ENSEBUG00000008214.1"/>
</dbReference>
<keyword evidence="9 13" id="KW-0333">Golgi apparatus</keyword>
<reference evidence="14" key="2">
    <citation type="submission" date="2025-09" db="UniProtKB">
        <authorList>
            <consortium name="Ensembl"/>
        </authorList>
    </citation>
    <scope>IDENTIFICATION</scope>
</reference>
<dbReference type="PANTHER" id="PTHR11214">
    <property type="entry name" value="BETA-1,3-N-ACETYLGLUCOSAMINYLTRANSFERASE"/>
    <property type="match status" value="1"/>
</dbReference>
<sequence>MCVNVSVVKKKMGCCCFPLLLGIAFHLIIFLTSNTFEELWTSCIISAYPVGHVVSTNTPTDNALPRLPSMLFSPSPCLSGSHSPRLLVLVTCAPSHTAARMAIRESWGLSSQGNMVRFVFVLGLSWSSAEQRGLEDERVLYGDILQASFHDTYRNLTLKTLAGLKWALSACPDVAFLLKVDDDVFVNIPALLETLMGNEQGDFYLGRIHVGVQPIRTPSHKYFDQVYKFERYPPYCSGTAYVLSTEAAQKIMTVVLSGVVSLLPMEDVFIGMCARVANVKPSHNGRFAGGKSVPAWQYCYQHALTAHHVLPSEMRQAWRSVEHGSPCFALFRPYVHFGCSVLSLVEGIQRHLGLLNADMADGARSR</sequence>
<dbReference type="GO" id="GO:0000139">
    <property type="term" value="C:Golgi membrane"/>
    <property type="evidence" value="ECO:0007669"/>
    <property type="project" value="UniProtKB-SubCell"/>
</dbReference>
<keyword evidence="5" id="KW-0808">Transferase</keyword>
<dbReference type="GO" id="GO:0016758">
    <property type="term" value="F:hexosyltransferase activity"/>
    <property type="evidence" value="ECO:0007669"/>
    <property type="project" value="InterPro"/>
</dbReference>
<comment type="similarity">
    <text evidence="3 13">Belongs to the glycosyltransferase 31 family.</text>
</comment>
<evidence type="ECO:0000256" key="13">
    <source>
        <dbReference type="RuleBase" id="RU363063"/>
    </source>
</evidence>
<dbReference type="OMA" id="SHKLDPW"/>
<dbReference type="PANTHER" id="PTHR11214:SF378">
    <property type="entry name" value="BETA-1,3-GALACTOSYLTRANSFERASE 4"/>
    <property type="match status" value="1"/>
</dbReference>
<name>A0A8C4WV98_EPTBU</name>
<reference evidence="14" key="1">
    <citation type="submission" date="2025-08" db="UniProtKB">
        <authorList>
            <consortium name="Ensembl"/>
        </authorList>
    </citation>
    <scope>IDENTIFICATION</scope>
</reference>
<keyword evidence="6 13" id="KW-0812">Transmembrane</keyword>
<keyword evidence="15" id="KW-1185">Reference proteome</keyword>
<evidence type="ECO:0000256" key="7">
    <source>
        <dbReference type="ARBA" id="ARBA00022968"/>
    </source>
</evidence>
<evidence type="ECO:0000256" key="11">
    <source>
        <dbReference type="ARBA" id="ARBA00023136"/>
    </source>
</evidence>
<evidence type="ECO:0000256" key="8">
    <source>
        <dbReference type="ARBA" id="ARBA00022989"/>
    </source>
</evidence>
<keyword evidence="7 13" id="KW-0735">Signal-anchor</keyword>
<feature type="transmembrane region" description="Helical" evidence="13">
    <location>
        <begin position="12"/>
        <end position="31"/>
    </location>
</feature>
<dbReference type="Proteomes" id="UP000694388">
    <property type="component" value="Unplaced"/>
</dbReference>
<organism evidence="14 15">
    <name type="scientific">Eptatretus burgeri</name>
    <name type="common">Inshore hagfish</name>
    <dbReference type="NCBI Taxonomy" id="7764"/>
    <lineage>
        <taxon>Eukaryota</taxon>
        <taxon>Metazoa</taxon>
        <taxon>Chordata</taxon>
        <taxon>Craniata</taxon>
        <taxon>Vertebrata</taxon>
        <taxon>Cyclostomata</taxon>
        <taxon>Myxini</taxon>
        <taxon>Myxiniformes</taxon>
        <taxon>Myxinidae</taxon>
        <taxon>Eptatretinae</taxon>
        <taxon>Eptatretus</taxon>
    </lineage>
</organism>
<keyword evidence="4 13" id="KW-0328">Glycosyltransferase</keyword>
<evidence type="ECO:0000256" key="4">
    <source>
        <dbReference type="ARBA" id="ARBA00022676"/>
    </source>
</evidence>
<dbReference type="GO" id="GO:0006493">
    <property type="term" value="P:protein O-linked glycosylation"/>
    <property type="evidence" value="ECO:0007669"/>
    <property type="project" value="TreeGrafter"/>
</dbReference>
<dbReference type="InterPro" id="IPR002659">
    <property type="entry name" value="Glyco_trans_31"/>
</dbReference>
<evidence type="ECO:0000256" key="6">
    <source>
        <dbReference type="ARBA" id="ARBA00022692"/>
    </source>
</evidence>
<comment type="pathway">
    <text evidence="2">Protein modification; protein glycosylation.</text>
</comment>
<keyword evidence="8 13" id="KW-1133">Transmembrane helix</keyword>
<keyword evidence="11 13" id="KW-0472">Membrane</keyword>
<dbReference type="EC" id="2.4.1.-" evidence="13"/>
<evidence type="ECO:0000256" key="2">
    <source>
        <dbReference type="ARBA" id="ARBA00004922"/>
    </source>
</evidence>
<proteinExistence type="inferred from homology"/>
<evidence type="ECO:0000313" key="14">
    <source>
        <dbReference type="Ensembl" id="ENSEBUP00000012966.1"/>
    </source>
</evidence>
<comment type="subcellular location">
    <subcellularLocation>
        <location evidence="1 13">Golgi apparatus membrane</location>
        <topology evidence="1 13">Single-pass type II membrane protein</topology>
    </subcellularLocation>
</comment>
<dbReference type="Gene3D" id="3.90.550.50">
    <property type="match status" value="1"/>
</dbReference>